<evidence type="ECO:0000313" key="2">
    <source>
        <dbReference type="Proteomes" id="UP001420932"/>
    </source>
</evidence>
<gene>
    <name evidence="1" type="ORF">Syun_006813</name>
</gene>
<evidence type="ECO:0000313" key="1">
    <source>
        <dbReference type="EMBL" id="KAK9160472.1"/>
    </source>
</evidence>
<accession>A0AAP0KZ05</accession>
<reference evidence="1 2" key="1">
    <citation type="submission" date="2024-01" db="EMBL/GenBank/DDBJ databases">
        <title>Genome assemblies of Stephania.</title>
        <authorList>
            <person name="Yang L."/>
        </authorList>
    </citation>
    <scope>NUCLEOTIDE SEQUENCE [LARGE SCALE GENOMIC DNA]</scope>
    <source>
        <strain evidence="1">YNDBR</strain>
        <tissue evidence="1">Leaf</tissue>
    </source>
</reference>
<protein>
    <submittedName>
        <fullName evidence="1">Uncharacterized protein</fullName>
    </submittedName>
</protein>
<name>A0AAP0KZ05_9MAGN</name>
<dbReference type="AlphaFoldDB" id="A0AAP0KZ05"/>
<comment type="caution">
    <text evidence="1">The sequence shown here is derived from an EMBL/GenBank/DDBJ whole genome shotgun (WGS) entry which is preliminary data.</text>
</comment>
<keyword evidence="2" id="KW-1185">Reference proteome</keyword>
<dbReference type="EMBL" id="JBBNAF010000003">
    <property type="protein sequence ID" value="KAK9160472.1"/>
    <property type="molecule type" value="Genomic_DNA"/>
</dbReference>
<organism evidence="1 2">
    <name type="scientific">Stephania yunnanensis</name>
    <dbReference type="NCBI Taxonomy" id="152371"/>
    <lineage>
        <taxon>Eukaryota</taxon>
        <taxon>Viridiplantae</taxon>
        <taxon>Streptophyta</taxon>
        <taxon>Embryophyta</taxon>
        <taxon>Tracheophyta</taxon>
        <taxon>Spermatophyta</taxon>
        <taxon>Magnoliopsida</taxon>
        <taxon>Ranunculales</taxon>
        <taxon>Menispermaceae</taxon>
        <taxon>Menispermoideae</taxon>
        <taxon>Cissampelideae</taxon>
        <taxon>Stephania</taxon>
    </lineage>
</organism>
<dbReference type="Proteomes" id="UP001420932">
    <property type="component" value="Unassembled WGS sequence"/>
</dbReference>
<sequence>MGQRMAKMTKNHRKQLEDMNVAHECRIAELMDVIMGQWVQQEPQALRVPLQPQLSPQVPIGENVQVDGVADSTIAILLVPVDSALLTPLIYFAHPIVFPQGP</sequence>
<proteinExistence type="predicted"/>